<dbReference type="NCBIfam" id="TIGR00229">
    <property type="entry name" value="sensory_box"/>
    <property type="match status" value="1"/>
</dbReference>
<dbReference type="InterPro" id="IPR036890">
    <property type="entry name" value="HATPase_C_sf"/>
</dbReference>
<dbReference type="SUPFAM" id="SSF55874">
    <property type="entry name" value="ATPase domain of HSP90 chaperone/DNA topoisomerase II/histidine kinase"/>
    <property type="match status" value="1"/>
</dbReference>
<dbReference type="Gene3D" id="3.30.565.10">
    <property type="entry name" value="Histidine kinase-like ATPase, C-terminal domain"/>
    <property type="match status" value="1"/>
</dbReference>
<dbReference type="RefSeq" id="WP_341373475.1">
    <property type="nucleotide sequence ID" value="NZ_JBBUTF010000005.1"/>
</dbReference>
<keyword evidence="13" id="KW-0547">Nucleotide-binding</keyword>
<feature type="transmembrane region" description="Helical" evidence="8">
    <location>
        <begin position="136"/>
        <end position="158"/>
    </location>
</feature>
<evidence type="ECO:0000256" key="2">
    <source>
        <dbReference type="ARBA" id="ARBA00012438"/>
    </source>
</evidence>
<dbReference type="InterPro" id="IPR013656">
    <property type="entry name" value="PAS_4"/>
</dbReference>
<evidence type="ECO:0000256" key="5">
    <source>
        <dbReference type="ARBA" id="ARBA00022777"/>
    </source>
</evidence>
<dbReference type="InterPro" id="IPR005467">
    <property type="entry name" value="His_kinase_dom"/>
</dbReference>
<dbReference type="SMART" id="SM00448">
    <property type="entry name" value="REC"/>
    <property type="match status" value="1"/>
</dbReference>
<dbReference type="PRINTS" id="PR00344">
    <property type="entry name" value="BCTRLSENSOR"/>
</dbReference>
<feature type="coiled-coil region" evidence="7">
    <location>
        <begin position="477"/>
        <end position="511"/>
    </location>
</feature>
<dbReference type="GO" id="GO:0005524">
    <property type="term" value="F:ATP binding"/>
    <property type="evidence" value="ECO:0007669"/>
    <property type="project" value="UniProtKB-KW"/>
</dbReference>
<dbReference type="Proteomes" id="UP001368500">
    <property type="component" value="Unassembled WGS sequence"/>
</dbReference>
<keyword evidence="7" id="KW-0175">Coiled coil</keyword>
<reference evidence="13 14" key="1">
    <citation type="submission" date="2024-04" db="EMBL/GenBank/DDBJ databases">
        <title>Novel species of the genus Ideonella isolated from streams.</title>
        <authorList>
            <person name="Lu H."/>
        </authorList>
    </citation>
    <scope>NUCLEOTIDE SEQUENCE [LARGE SCALE GENOMIC DNA]</scope>
    <source>
        <strain evidence="13 14">BYS139W</strain>
    </source>
</reference>
<dbReference type="PANTHER" id="PTHR43047">
    <property type="entry name" value="TWO-COMPONENT HISTIDINE PROTEIN KINASE"/>
    <property type="match status" value="1"/>
</dbReference>
<dbReference type="SMART" id="SM00091">
    <property type="entry name" value="PAS"/>
    <property type="match status" value="1"/>
</dbReference>
<dbReference type="EC" id="2.7.13.3" evidence="2"/>
<name>A0ABU9BAD0_9BURK</name>
<evidence type="ECO:0000256" key="3">
    <source>
        <dbReference type="ARBA" id="ARBA00022553"/>
    </source>
</evidence>
<keyword evidence="8" id="KW-0472">Membrane</keyword>
<dbReference type="PROSITE" id="PS50113">
    <property type="entry name" value="PAC"/>
    <property type="match status" value="1"/>
</dbReference>
<dbReference type="PANTHER" id="PTHR43047:SF72">
    <property type="entry name" value="OSMOSENSING HISTIDINE PROTEIN KINASE SLN1"/>
    <property type="match status" value="1"/>
</dbReference>
<dbReference type="Pfam" id="PF00512">
    <property type="entry name" value="HisKA"/>
    <property type="match status" value="1"/>
</dbReference>
<keyword evidence="8" id="KW-1133">Transmembrane helix</keyword>
<protein>
    <recommendedName>
        <fullName evidence="2">histidine kinase</fullName>
        <ecNumber evidence="2">2.7.13.3</ecNumber>
    </recommendedName>
</protein>
<evidence type="ECO:0000256" key="7">
    <source>
        <dbReference type="SAM" id="Coils"/>
    </source>
</evidence>
<keyword evidence="4" id="KW-0808">Transferase</keyword>
<dbReference type="SUPFAM" id="SSF47384">
    <property type="entry name" value="Homodimeric domain of signal transducing histidine kinase"/>
    <property type="match status" value="1"/>
</dbReference>
<keyword evidence="8" id="KW-0812">Transmembrane</keyword>
<dbReference type="InterPro" id="IPR036097">
    <property type="entry name" value="HisK_dim/P_sf"/>
</dbReference>
<dbReference type="Pfam" id="PF00072">
    <property type="entry name" value="Response_reg"/>
    <property type="match status" value="1"/>
</dbReference>
<evidence type="ECO:0000259" key="12">
    <source>
        <dbReference type="PROSITE" id="PS50113"/>
    </source>
</evidence>
<feature type="domain" description="Histidine kinase" evidence="9">
    <location>
        <begin position="646"/>
        <end position="877"/>
    </location>
</feature>
<accession>A0ABU9BAD0</accession>
<dbReference type="SUPFAM" id="SSF52172">
    <property type="entry name" value="CheY-like"/>
    <property type="match status" value="1"/>
</dbReference>
<dbReference type="SUPFAM" id="SSF55785">
    <property type="entry name" value="PYP-like sensor domain (PAS domain)"/>
    <property type="match status" value="1"/>
</dbReference>
<dbReference type="Pfam" id="PF08448">
    <property type="entry name" value="PAS_4"/>
    <property type="match status" value="1"/>
</dbReference>
<keyword evidence="5" id="KW-0418">Kinase</keyword>
<feature type="transmembrane region" description="Helical" evidence="8">
    <location>
        <begin position="56"/>
        <end position="82"/>
    </location>
</feature>
<dbReference type="EMBL" id="JBBUTF010000005">
    <property type="protein sequence ID" value="MEK8025700.1"/>
    <property type="molecule type" value="Genomic_DNA"/>
</dbReference>
<keyword evidence="13" id="KW-0067">ATP-binding</keyword>
<feature type="domain" description="PAC" evidence="12">
    <location>
        <begin position="577"/>
        <end position="629"/>
    </location>
</feature>
<dbReference type="PROSITE" id="PS50112">
    <property type="entry name" value="PAS"/>
    <property type="match status" value="1"/>
</dbReference>
<dbReference type="PROSITE" id="PS50109">
    <property type="entry name" value="HIS_KIN"/>
    <property type="match status" value="1"/>
</dbReference>
<dbReference type="CDD" id="cd00082">
    <property type="entry name" value="HisKA"/>
    <property type="match status" value="1"/>
</dbReference>
<evidence type="ECO:0000259" key="9">
    <source>
        <dbReference type="PROSITE" id="PS50109"/>
    </source>
</evidence>
<evidence type="ECO:0000259" key="10">
    <source>
        <dbReference type="PROSITE" id="PS50110"/>
    </source>
</evidence>
<keyword evidence="3 6" id="KW-0597">Phosphoprotein</keyword>
<dbReference type="InterPro" id="IPR004358">
    <property type="entry name" value="Sig_transdc_His_kin-like_C"/>
</dbReference>
<feature type="domain" description="PAS" evidence="11">
    <location>
        <begin position="508"/>
        <end position="562"/>
    </location>
</feature>
<evidence type="ECO:0000256" key="4">
    <source>
        <dbReference type="ARBA" id="ARBA00022679"/>
    </source>
</evidence>
<dbReference type="InterPro" id="IPR003661">
    <property type="entry name" value="HisK_dim/P_dom"/>
</dbReference>
<dbReference type="PROSITE" id="PS50110">
    <property type="entry name" value="RESPONSE_REGULATORY"/>
    <property type="match status" value="1"/>
</dbReference>
<organism evidence="13 14">
    <name type="scientific">Pseudaquabacterium rugosum</name>
    <dbReference type="NCBI Taxonomy" id="2984194"/>
    <lineage>
        <taxon>Bacteria</taxon>
        <taxon>Pseudomonadati</taxon>
        <taxon>Pseudomonadota</taxon>
        <taxon>Betaproteobacteria</taxon>
        <taxon>Burkholderiales</taxon>
        <taxon>Sphaerotilaceae</taxon>
        <taxon>Pseudaquabacterium</taxon>
    </lineage>
</organism>
<dbReference type="Gene3D" id="3.30.450.20">
    <property type="entry name" value="PAS domain"/>
    <property type="match status" value="1"/>
</dbReference>
<dbReference type="InterPro" id="IPR001789">
    <property type="entry name" value="Sig_transdc_resp-reg_receiver"/>
</dbReference>
<comment type="caution">
    <text evidence="13">The sequence shown here is derived from an EMBL/GenBank/DDBJ whole genome shotgun (WGS) entry which is preliminary data.</text>
</comment>
<evidence type="ECO:0000313" key="13">
    <source>
        <dbReference type="EMBL" id="MEK8025700.1"/>
    </source>
</evidence>
<feature type="transmembrane region" description="Helical" evidence="8">
    <location>
        <begin position="210"/>
        <end position="228"/>
    </location>
</feature>
<evidence type="ECO:0000256" key="8">
    <source>
        <dbReference type="SAM" id="Phobius"/>
    </source>
</evidence>
<dbReference type="SMART" id="SM00387">
    <property type="entry name" value="HATPase_c"/>
    <property type="match status" value="1"/>
</dbReference>
<sequence>MTLTPTLPRALALALVCALLQAVVPRMPLGVAELAPWSLALGVAAAARIGHGRTAGWAALAGIAGAEAWLLSGALSGAALWAMAGGRTLVAAVQLALFGAALGHGAARPGPSARDGDHDTAGDPRALDDGPGLRRLLWAALGAGLAGALGHGLLSLTLPAAPAPALHSHLALALGRLLADAAGLVVGAAIVWTWIGRPRTLWRSRRRQVALPLLAMLAVLLPGIAEVARRDDIRLQARFEAASSERLWRTQRLLEQTQDLLTAMQGQLTVAAADGQPLRPAAFDALLASWQRRMPGLSGAGWLHREGGGHAWTAPQATAGARLPPLGEAVWRQPQTLLLANAGSQQDTRVTLLRPVGRTPDTALSLVHVSLQLDRLLAEALPAADDPNLVACLIDGHPAAGSQRLAGPPHCEDGALGKLARVAHHRVMLADHPLDLMVAEPASADDRVFSAAWMLALPAMAGSMLLATLLLALTGRLARIEERVNERTRALQAEVEERRQAEAAAAASEQRFRAIFDSVHIGVTLVDTEGVLRMVNPAFCTMMGCAADALLGRPLDDIRLPDVTEDDGTAAAMAGGQGTRQRYLTPDGRVLQVAASLRTLHDTEGRPLATVGALQDLTPVLRLREAEREREQAEIARRAQSDFLARLSHELRTPLNAILGFAQALDHGDQDTLDGPPARHALARIRQAGWHLQDMINDVLDLSRMEAGHLRLTLEPVSLPEVAQDALAIVEPAAARAGVQLALSLSPSAEAVQADPVRLRQVLINLLANAVRYNHPGGRAELRARAGGVGDVRIEVHDTGPGLDEAGIAQLFVPFQRLTDPARARTQDRADDATDTDGTGIGLVISRRLAQAMGGDIEVSSQPGEGSVFTLCLPRAVGRPPRDARDLPLATASAEMPALNPPALLSPLMSHVSIGQVLYIEDRASDRAVMQALLAARPGIALRCVGTAAEGRAAMADIDLLLLDLDLPDAPGLALLRALRAEAATRELPVIVVSGDSHPARIDEAFDAGATEYLTKPLEANGLLRAVDQVLQRG</sequence>
<gene>
    <name evidence="13" type="ORF">AACH11_06985</name>
</gene>
<dbReference type="InterPro" id="IPR011006">
    <property type="entry name" value="CheY-like_superfamily"/>
</dbReference>
<comment type="catalytic activity">
    <reaction evidence="1">
        <text>ATP + protein L-histidine = ADP + protein N-phospho-L-histidine.</text>
        <dbReference type="EC" id="2.7.13.3"/>
    </reaction>
</comment>
<feature type="domain" description="Response regulatory" evidence="10">
    <location>
        <begin position="916"/>
        <end position="1031"/>
    </location>
</feature>
<dbReference type="InterPro" id="IPR000700">
    <property type="entry name" value="PAS-assoc_C"/>
</dbReference>
<feature type="modified residue" description="4-aspartylphosphate" evidence="6">
    <location>
        <position position="964"/>
    </location>
</feature>
<feature type="transmembrane region" description="Helical" evidence="8">
    <location>
        <begin position="170"/>
        <end position="195"/>
    </location>
</feature>
<dbReference type="InterPro" id="IPR003594">
    <property type="entry name" value="HATPase_dom"/>
</dbReference>
<dbReference type="Pfam" id="PF02518">
    <property type="entry name" value="HATPase_c"/>
    <property type="match status" value="1"/>
</dbReference>
<dbReference type="SMART" id="SM00388">
    <property type="entry name" value="HisKA"/>
    <property type="match status" value="1"/>
</dbReference>
<keyword evidence="14" id="KW-1185">Reference proteome</keyword>
<proteinExistence type="predicted"/>
<dbReference type="Gene3D" id="3.40.50.2300">
    <property type="match status" value="1"/>
</dbReference>
<dbReference type="CDD" id="cd00130">
    <property type="entry name" value="PAS"/>
    <property type="match status" value="1"/>
</dbReference>
<evidence type="ECO:0000256" key="1">
    <source>
        <dbReference type="ARBA" id="ARBA00000085"/>
    </source>
</evidence>
<evidence type="ECO:0000256" key="6">
    <source>
        <dbReference type="PROSITE-ProRule" id="PRU00169"/>
    </source>
</evidence>
<evidence type="ECO:0000259" key="11">
    <source>
        <dbReference type="PROSITE" id="PS50112"/>
    </source>
</evidence>
<evidence type="ECO:0000313" key="14">
    <source>
        <dbReference type="Proteomes" id="UP001368500"/>
    </source>
</evidence>
<dbReference type="Gene3D" id="1.10.287.130">
    <property type="match status" value="1"/>
</dbReference>
<dbReference type="InterPro" id="IPR000014">
    <property type="entry name" value="PAS"/>
</dbReference>
<dbReference type="InterPro" id="IPR035965">
    <property type="entry name" value="PAS-like_dom_sf"/>
</dbReference>